<accession>A0A5N5H2B8</accession>
<evidence type="ECO:0000313" key="2">
    <source>
        <dbReference type="Proteomes" id="UP000327157"/>
    </source>
</evidence>
<reference evidence="1 2" key="3">
    <citation type="submission" date="2019-11" db="EMBL/GenBank/DDBJ databases">
        <title>A de novo genome assembly of a pear dwarfing rootstock.</title>
        <authorList>
            <person name="Wang F."/>
            <person name="Wang J."/>
            <person name="Li S."/>
            <person name="Zhang Y."/>
            <person name="Fang M."/>
            <person name="Ma L."/>
            <person name="Zhao Y."/>
            <person name="Jiang S."/>
        </authorList>
    </citation>
    <scope>NUCLEOTIDE SEQUENCE [LARGE SCALE GENOMIC DNA]</scope>
    <source>
        <strain evidence="1">S2</strain>
        <tissue evidence="1">Leaf</tissue>
    </source>
</reference>
<protein>
    <submittedName>
        <fullName evidence="1">Uncharacterized protein</fullName>
    </submittedName>
</protein>
<comment type="caution">
    <text evidence="1">The sequence shown here is derived from an EMBL/GenBank/DDBJ whole genome shotgun (WGS) entry which is preliminary data.</text>
</comment>
<reference evidence="2" key="2">
    <citation type="submission" date="2019-10" db="EMBL/GenBank/DDBJ databases">
        <title>A de novo genome assembly of a pear dwarfing rootstock.</title>
        <authorList>
            <person name="Wang F."/>
            <person name="Wang J."/>
            <person name="Li S."/>
            <person name="Zhang Y."/>
            <person name="Fang M."/>
            <person name="Ma L."/>
            <person name="Zhao Y."/>
            <person name="Jiang S."/>
        </authorList>
    </citation>
    <scope>NUCLEOTIDE SEQUENCE [LARGE SCALE GENOMIC DNA]</scope>
</reference>
<evidence type="ECO:0000313" key="1">
    <source>
        <dbReference type="EMBL" id="KAB2617224.1"/>
    </source>
</evidence>
<sequence>MASTSTNMSAGETLFIIAKQLDASIDPHSHCFIFFHELAKMAMSYLLMFKLSLRQPNFEHEQPKKDKNDDDAFG</sequence>
<dbReference type="AlphaFoldDB" id="A0A5N5H2B8"/>
<proteinExistence type="predicted"/>
<organism evidence="1 2">
    <name type="scientific">Pyrus ussuriensis x Pyrus communis</name>
    <dbReference type="NCBI Taxonomy" id="2448454"/>
    <lineage>
        <taxon>Eukaryota</taxon>
        <taxon>Viridiplantae</taxon>
        <taxon>Streptophyta</taxon>
        <taxon>Embryophyta</taxon>
        <taxon>Tracheophyta</taxon>
        <taxon>Spermatophyta</taxon>
        <taxon>Magnoliopsida</taxon>
        <taxon>eudicotyledons</taxon>
        <taxon>Gunneridae</taxon>
        <taxon>Pentapetalae</taxon>
        <taxon>rosids</taxon>
        <taxon>fabids</taxon>
        <taxon>Rosales</taxon>
        <taxon>Rosaceae</taxon>
        <taxon>Amygdaloideae</taxon>
        <taxon>Maleae</taxon>
        <taxon>Pyrus</taxon>
    </lineage>
</organism>
<keyword evidence="2" id="KW-1185">Reference proteome</keyword>
<name>A0A5N5H2B8_9ROSA</name>
<dbReference type="EMBL" id="SMOL01000401">
    <property type="protein sequence ID" value="KAB2617224.1"/>
    <property type="molecule type" value="Genomic_DNA"/>
</dbReference>
<gene>
    <name evidence="1" type="ORF">D8674_013093</name>
</gene>
<dbReference type="Proteomes" id="UP000327157">
    <property type="component" value="Chromosome 15"/>
</dbReference>
<reference evidence="1 2" key="1">
    <citation type="submission" date="2019-09" db="EMBL/GenBank/DDBJ databases">
        <authorList>
            <person name="Ou C."/>
        </authorList>
    </citation>
    <scope>NUCLEOTIDE SEQUENCE [LARGE SCALE GENOMIC DNA]</scope>
    <source>
        <strain evidence="1">S2</strain>
        <tissue evidence="1">Leaf</tissue>
    </source>
</reference>